<feature type="transmembrane region" description="Helical" evidence="8">
    <location>
        <begin position="128"/>
        <end position="149"/>
    </location>
</feature>
<protein>
    <submittedName>
        <fullName evidence="9">AEC family transporter</fullName>
    </submittedName>
</protein>
<sequence length="326" mass="35387">MIFDVVMHTMLIFFLILATGFVAGKIGVIKRDFLPEFARLITKVLLPCLIFYATVTGCTRQAMADNLPMMALAAGFYATITLITFLLMKLMRLPYDQGRVFMFCFIFGNTGFVGIPLMSSVFPDLGLLYMALFSIVDTPVFWTLGVWLATPKERRAEHFEGSETEGGSVHSLRHMAKNVADVLLVPNIVAMALAFVFVLAEIPLPGLLADAFSMVASATSAMCMIYLGALLCFSNVLAAVRRKELYVGVVVKMVLLPCAIALLLHQTPLPSDMVTAITLIAALPTMTIVPMIAAQRGPYGDYAAGITVATLALSLVTIPLVTFLVL</sequence>
<evidence type="ECO:0000256" key="7">
    <source>
        <dbReference type="ARBA" id="ARBA00023136"/>
    </source>
</evidence>
<keyword evidence="5 8" id="KW-0812">Transmembrane</keyword>
<dbReference type="Gene3D" id="1.20.1530.20">
    <property type="match status" value="2"/>
</dbReference>
<gene>
    <name evidence="9" type="ORF">F8C90_07320</name>
</gene>
<keyword evidence="6 8" id="KW-1133">Transmembrane helix</keyword>
<evidence type="ECO:0000313" key="9">
    <source>
        <dbReference type="EMBL" id="KAB1640155.1"/>
    </source>
</evidence>
<keyword evidence="3" id="KW-0813">Transport</keyword>
<comment type="subcellular location">
    <subcellularLocation>
        <location evidence="1">Cell membrane</location>
        <topology evidence="1">Multi-pass membrane protein</topology>
    </subcellularLocation>
</comment>
<dbReference type="GO" id="GO:0055085">
    <property type="term" value="P:transmembrane transport"/>
    <property type="evidence" value="ECO:0007669"/>
    <property type="project" value="InterPro"/>
</dbReference>
<feature type="transmembrane region" description="Helical" evidence="8">
    <location>
        <begin position="182"/>
        <end position="200"/>
    </location>
</feature>
<dbReference type="GeneID" id="98658216"/>
<dbReference type="Proteomes" id="UP000468668">
    <property type="component" value="Unassembled WGS sequence"/>
</dbReference>
<feature type="transmembrane region" description="Helical" evidence="8">
    <location>
        <begin position="69"/>
        <end position="88"/>
    </location>
</feature>
<feature type="transmembrane region" description="Helical" evidence="8">
    <location>
        <begin position="306"/>
        <end position="325"/>
    </location>
</feature>
<feature type="transmembrane region" description="Helical" evidence="8">
    <location>
        <begin position="245"/>
        <end position="264"/>
    </location>
</feature>
<reference evidence="9 10" key="1">
    <citation type="submission" date="2019-09" db="EMBL/GenBank/DDBJ databases">
        <title>Whole genome shotgun sequencing (WGS) of Ellagibacter isourolithinifaciens DSM 104140(T) and Adlercreutzia muris DSM 29508(T).</title>
        <authorList>
            <person name="Stoll D.A."/>
            <person name="Danylec N."/>
            <person name="Huch M."/>
        </authorList>
    </citation>
    <scope>NUCLEOTIDE SEQUENCE [LARGE SCALE GENOMIC DNA]</scope>
    <source>
        <strain evidence="9 10">DSM 104140</strain>
    </source>
</reference>
<feature type="transmembrane region" description="Helical" evidence="8">
    <location>
        <begin position="276"/>
        <end position="294"/>
    </location>
</feature>
<keyword evidence="7 8" id="KW-0472">Membrane</keyword>
<name>A0A6N6NN40_9ACTN</name>
<evidence type="ECO:0000256" key="8">
    <source>
        <dbReference type="SAM" id="Phobius"/>
    </source>
</evidence>
<evidence type="ECO:0000256" key="5">
    <source>
        <dbReference type="ARBA" id="ARBA00022692"/>
    </source>
</evidence>
<feature type="transmembrane region" description="Helical" evidence="8">
    <location>
        <begin position="100"/>
        <end position="122"/>
    </location>
</feature>
<dbReference type="PANTHER" id="PTHR36838:SF3">
    <property type="entry name" value="TRANSPORTER AUXIN EFFLUX CARRIER EC FAMILY"/>
    <property type="match status" value="1"/>
</dbReference>
<dbReference type="OrthoDB" id="9798064at2"/>
<evidence type="ECO:0000313" key="10">
    <source>
        <dbReference type="Proteomes" id="UP000468668"/>
    </source>
</evidence>
<dbReference type="PANTHER" id="PTHR36838">
    <property type="entry name" value="AUXIN EFFLUX CARRIER FAMILY PROTEIN"/>
    <property type="match status" value="1"/>
</dbReference>
<feature type="transmembrane region" description="Helical" evidence="8">
    <location>
        <begin position="212"/>
        <end position="233"/>
    </location>
</feature>
<comment type="similarity">
    <text evidence="2">Belongs to the auxin efflux carrier (TC 2.A.69) family.</text>
</comment>
<dbReference type="EMBL" id="WAJR01000017">
    <property type="protein sequence ID" value="KAB1640155.1"/>
    <property type="molecule type" value="Genomic_DNA"/>
</dbReference>
<dbReference type="InterPro" id="IPR004776">
    <property type="entry name" value="Mem_transp_PIN-like"/>
</dbReference>
<dbReference type="RefSeq" id="WP_158049872.1">
    <property type="nucleotide sequence ID" value="NZ_WAJR01000017.1"/>
</dbReference>
<evidence type="ECO:0000256" key="6">
    <source>
        <dbReference type="ARBA" id="ARBA00022989"/>
    </source>
</evidence>
<evidence type="ECO:0000256" key="3">
    <source>
        <dbReference type="ARBA" id="ARBA00022448"/>
    </source>
</evidence>
<evidence type="ECO:0000256" key="1">
    <source>
        <dbReference type="ARBA" id="ARBA00004651"/>
    </source>
</evidence>
<accession>A0A6N6NN40</accession>
<keyword evidence="4" id="KW-1003">Cell membrane</keyword>
<organism evidence="9 10">
    <name type="scientific">Ellagibacter isourolithinifaciens</name>
    <dbReference type="NCBI Taxonomy" id="2137581"/>
    <lineage>
        <taxon>Bacteria</taxon>
        <taxon>Bacillati</taxon>
        <taxon>Actinomycetota</taxon>
        <taxon>Coriobacteriia</taxon>
        <taxon>Eggerthellales</taxon>
        <taxon>Eggerthellaceae</taxon>
        <taxon>Ellagibacter</taxon>
    </lineage>
</organism>
<dbReference type="AlphaFoldDB" id="A0A6N6NN40"/>
<feature type="transmembrane region" description="Helical" evidence="8">
    <location>
        <begin position="40"/>
        <end position="63"/>
    </location>
</feature>
<keyword evidence="10" id="KW-1185">Reference proteome</keyword>
<feature type="transmembrane region" description="Helical" evidence="8">
    <location>
        <begin position="6"/>
        <end position="28"/>
    </location>
</feature>
<dbReference type="Pfam" id="PF03547">
    <property type="entry name" value="Mem_trans"/>
    <property type="match status" value="1"/>
</dbReference>
<evidence type="ECO:0000256" key="2">
    <source>
        <dbReference type="ARBA" id="ARBA00010145"/>
    </source>
</evidence>
<dbReference type="GO" id="GO:0005886">
    <property type="term" value="C:plasma membrane"/>
    <property type="evidence" value="ECO:0007669"/>
    <property type="project" value="UniProtKB-SubCell"/>
</dbReference>
<evidence type="ECO:0000256" key="4">
    <source>
        <dbReference type="ARBA" id="ARBA00022475"/>
    </source>
</evidence>
<proteinExistence type="inferred from homology"/>
<comment type="caution">
    <text evidence="9">The sequence shown here is derived from an EMBL/GenBank/DDBJ whole genome shotgun (WGS) entry which is preliminary data.</text>
</comment>
<dbReference type="InterPro" id="IPR038770">
    <property type="entry name" value="Na+/solute_symporter_sf"/>
</dbReference>